<reference evidence="4 5" key="1">
    <citation type="submission" date="2011-05" db="EMBL/GenBank/DDBJ databases">
        <title>Complete sequence of chromosome of Frankia symbiont of Datisca glomerata.</title>
        <authorList>
            <consortium name="US DOE Joint Genome Institute"/>
            <person name="Lucas S."/>
            <person name="Han J."/>
            <person name="Lapidus A."/>
            <person name="Cheng J.-F."/>
            <person name="Goodwin L."/>
            <person name="Pitluck S."/>
            <person name="Peters L."/>
            <person name="Mikhailova N."/>
            <person name="Chertkov O."/>
            <person name="Teshima H."/>
            <person name="Han C."/>
            <person name="Tapia R."/>
            <person name="Land M."/>
            <person name="Hauser L."/>
            <person name="Kyrpides N."/>
            <person name="Ivanova N."/>
            <person name="Pagani I."/>
            <person name="Berry A."/>
            <person name="Pawlowski K."/>
            <person name="Persson T."/>
            <person name="Vanden Heuvel B."/>
            <person name="Benson D."/>
            <person name="Woyke T."/>
        </authorList>
    </citation>
    <scope>NUCLEOTIDE SEQUENCE [LARGE SCALE GENOMIC DNA]</scope>
    <source>
        <strain evidence="5">4085684</strain>
    </source>
</reference>
<dbReference type="HOGENOM" id="CLU_055120_0_0_11"/>
<dbReference type="Pfam" id="PF02342">
    <property type="entry name" value="TerD"/>
    <property type="match status" value="1"/>
</dbReference>
<feature type="compositionally biased region" description="Pro residues" evidence="2">
    <location>
        <begin position="166"/>
        <end position="181"/>
    </location>
</feature>
<dbReference type="CDD" id="cd06974">
    <property type="entry name" value="TerD_like"/>
    <property type="match status" value="1"/>
</dbReference>
<feature type="region of interest" description="Disordered" evidence="2">
    <location>
        <begin position="157"/>
        <end position="200"/>
    </location>
</feature>
<dbReference type="RefSeq" id="WP_013875030.1">
    <property type="nucleotide sequence ID" value="NC_015656.1"/>
</dbReference>
<dbReference type="EMBL" id="CP002801">
    <property type="protein sequence ID" value="AEH11152.1"/>
    <property type="molecule type" value="Genomic_DNA"/>
</dbReference>
<dbReference type="Gene3D" id="2.60.60.30">
    <property type="entry name" value="sav2460 like domains"/>
    <property type="match status" value="1"/>
</dbReference>
<comment type="similarity">
    <text evidence="1">Belongs to the CAPAB/TerDEXZ family.</text>
</comment>
<name>F8B603_9ACTN</name>
<dbReference type="Proteomes" id="UP000001549">
    <property type="component" value="Chromosome"/>
</dbReference>
<dbReference type="PANTHER" id="PTHR32097">
    <property type="entry name" value="CAMP-BINDING PROTEIN 1-RELATED"/>
    <property type="match status" value="1"/>
</dbReference>
<feature type="domain" description="TerD" evidence="3">
    <location>
        <begin position="25"/>
        <end position="153"/>
    </location>
</feature>
<feature type="region of interest" description="Disordered" evidence="2">
    <location>
        <begin position="91"/>
        <end position="112"/>
    </location>
</feature>
<dbReference type="PANTHER" id="PTHR32097:SF4">
    <property type="entry name" value="GENERAL STRESS PROTEIN 16U"/>
    <property type="match status" value="1"/>
</dbReference>
<organism evidence="4 5">
    <name type="scientific">Candidatus Protofrankia datiscae</name>
    <dbReference type="NCBI Taxonomy" id="2716812"/>
    <lineage>
        <taxon>Bacteria</taxon>
        <taxon>Bacillati</taxon>
        <taxon>Actinomycetota</taxon>
        <taxon>Actinomycetes</taxon>
        <taxon>Frankiales</taxon>
        <taxon>Frankiaceae</taxon>
        <taxon>Protofrankia</taxon>
    </lineage>
</organism>
<dbReference type="eggNOG" id="COG2310">
    <property type="taxonomic scope" value="Bacteria"/>
</dbReference>
<dbReference type="InterPro" id="IPR051324">
    <property type="entry name" value="Stress/Tellurium_Resist"/>
</dbReference>
<dbReference type="AlphaFoldDB" id="F8B603"/>
<dbReference type="STRING" id="656024.FsymDg_3875"/>
<evidence type="ECO:0000259" key="3">
    <source>
        <dbReference type="Pfam" id="PF02342"/>
    </source>
</evidence>
<gene>
    <name evidence="4" type="ordered locus">FsymDg_3875</name>
</gene>
<dbReference type="InterPro" id="IPR003325">
    <property type="entry name" value="TerD"/>
</dbReference>
<evidence type="ECO:0000256" key="1">
    <source>
        <dbReference type="ARBA" id="ARBA00008775"/>
    </source>
</evidence>
<sequence>MIELVAGANRSLPDGALSVHVAGPFDLSLLITSGNGKVAGDGDFVFYNQPSAPGARLTGDGASIDPPRLRPAATRVVVVVSPADTGATLGQLPPPVLNVRGRGGTPVARFTPPRPRQETVLLLAEIYQRGAGWKIRALGQGYSDGLAGLVRDFGVQVNDDDGAAPAGPPMTPPPPPPPAPARPAASSAAGAAVGGGTRGADTGGDIVSQVVALVNVERGRLGQRPLTVDVCLLLVS</sequence>
<evidence type="ECO:0000256" key="2">
    <source>
        <dbReference type="SAM" id="MobiDB-lite"/>
    </source>
</evidence>
<dbReference type="KEGG" id="fsy:FsymDg_3875"/>
<proteinExistence type="inferred from homology"/>
<accession>F8B603</accession>
<evidence type="ECO:0000313" key="4">
    <source>
        <dbReference type="EMBL" id="AEH11152.1"/>
    </source>
</evidence>
<evidence type="ECO:0000313" key="5">
    <source>
        <dbReference type="Proteomes" id="UP000001549"/>
    </source>
</evidence>
<keyword evidence="5" id="KW-1185">Reference proteome</keyword>
<feature type="compositionally biased region" description="Low complexity" evidence="2">
    <location>
        <begin position="182"/>
        <end position="191"/>
    </location>
</feature>
<protein>
    <submittedName>
        <fullName evidence="4">Stress protein</fullName>
    </submittedName>
</protein>